<evidence type="ECO:0000256" key="3">
    <source>
        <dbReference type="ARBA" id="ARBA00022475"/>
    </source>
</evidence>
<evidence type="ECO:0000313" key="10">
    <source>
        <dbReference type="EMBL" id="VDB97790.1"/>
    </source>
</evidence>
<evidence type="ECO:0000256" key="4">
    <source>
        <dbReference type="ARBA" id="ARBA00022692"/>
    </source>
</evidence>
<feature type="transmembrane region" description="Helical" evidence="7">
    <location>
        <begin position="76"/>
        <end position="94"/>
    </location>
</feature>
<protein>
    <submittedName>
        <fullName evidence="10">Magnesium transporter</fullName>
    </submittedName>
    <submittedName>
        <fullName evidence="9">MgtC/SapB family protein</fullName>
    </submittedName>
</protein>
<accession>A0A483BB88</accession>
<keyword evidence="4 7" id="KW-0812">Transmembrane</keyword>
<feature type="transmembrane region" description="Helical" evidence="7">
    <location>
        <begin position="6"/>
        <end position="27"/>
    </location>
</feature>
<gene>
    <name evidence="9" type="ORF">GA838_08600</name>
    <name evidence="10" type="ORF">OENI_0710</name>
</gene>
<keyword evidence="3" id="KW-1003">Cell membrane</keyword>
<feature type="domain" description="MgtC/SapB/SrpB/YhiD N-terminal" evidence="8">
    <location>
        <begin position="16"/>
        <end position="142"/>
    </location>
</feature>
<evidence type="ECO:0000313" key="12">
    <source>
        <dbReference type="Proteomes" id="UP001281024"/>
    </source>
</evidence>
<evidence type="ECO:0000259" key="8">
    <source>
        <dbReference type="Pfam" id="PF02308"/>
    </source>
</evidence>
<keyword evidence="6 7" id="KW-0472">Membrane</keyword>
<feature type="transmembrane region" description="Helical" evidence="7">
    <location>
        <begin position="124"/>
        <end position="140"/>
    </location>
</feature>
<evidence type="ECO:0000256" key="1">
    <source>
        <dbReference type="ARBA" id="ARBA00004651"/>
    </source>
</evidence>
<evidence type="ECO:0000256" key="7">
    <source>
        <dbReference type="SAM" id="Phobius"/>
    </source>
</evidence>
<dbReference type="PRINTS" id="PR01837">
    <property type="entry name" value="MGTCSAPBPROT"/>
</dbReference>
<feature type="transmembrane region" description="Helical" evidence="7">
    <location>
        <begin position="39"/>
        <end position="56"/>
    </location>
</feature>
<dbReference type="AlphaFoldDB" id="A0A483BB88"/>
<dbReference type="InterPro" id="IPR003416">
    <property type="entry name" value="MgtC/SapB/SrpB/YhiD_fam"/>
</dbReference>
<reference evidence="10 11" key="1">
    <citation type="submission" date="2018-08" db="EMBL/GenBank/DDBJ databases">
        <authorList>
            <person name="Lorentzen P. G. S. M."/>
        </authorList>
    </citation>
    <scope>NUCLEOTIDE SEQUENCE [LARGE SCALE GENOMIC DNA]</scope>
    <source>
        <strain evidence="10 11">CRBO_1381</strain>
    </source>
</reference>
<comment type="similarity">
    <text evidence="2">Belongs to the MgtC/SapB family.</text>
</comment>
<name>A0A483BB88_OENOE</name>
<sequence length="225" mass="24699">MNDTYLITQIELLLRLIVAGVCGFAIGYERKSRLKEAGVRTHMIVALGAALIMIVSKYGFVDVVQLKGYVLDPSRIAAQIVSGIGFLGAGMIFVRKQAINGLTTAAGVWTTAGVGMAIGAKLYFIGVSATVIVLLVQIILRHNFKWMPLPESEQIDIEFDKIADSIAFIQKKFASNNIEIINLSADKNGNDSIHVELFVKLPQGYDPARLMDLFKDNPHVKSIEY</sequence>
<organism evidence="9 12">
    <name type="scientific">Oenococcus oeni</name>
    <name type="common">Leuconostoc oenos</name>
    <dbReference type="NCBI Taxonomy" id="1247"/>
    <lineage>
        <taxon>Bacteria</taxon>
        <taxon>Bacillati</taxon>
        <taxon>Bacillota</taxon>
        <taxon>Bacilli</taxon>
        <taxon>Lactobacillales</taxon>
        <taxon>Lactobacillaceae</taxon>
        <taxon>Oenococcus</taxon>
    </lineage>
</organism>
<dbReference type="EMBL" id="LR031358">
    <property type="protein sequence ID" value="VDB97790.1"/>
    <property type="molecule type" value="Genomic_DNA"/>
</dbReference>
<dbReference type="OMA" id="GTILFWK"/>
<evidence type="ECO:0000313" key="11">
    <source>
        <dbReference type="Proteomes" id="UP000294726"/>
    </source>
</evidence>
<dbReference type="Proteomes" id="UP000294726">
    <property type="component" value="Chromosome"/>
</dbReference>
<dbReference type="EMBL" id="WERV01000007">
    <property type="protein sequence ID" value="MDV7715785.1"/>
    <property type="molecule type" value="Genomic_DNA"/>
</dbReference>
<evidence type="ECO:0000256" key="5">
    <source>
        <dbReference type="ARBA" id="ARBA00022989"/>
    </source>
</evidence>
<dbReference type="InterPro" id="IPR049177">
    <property type="entry name" value="MgtC_SapB_SrpB_YhiD_N"/>
</dbReference>
<dbReference type="PANTHER" id="PTHR33778:SF1">
    <property type="entry name" value="MAGNESIUM TRANSPORTER YHID-RELATED"/>
    <property type="match status" value="1"/>
</dbReference>
<evidence type="ECO:0000313" key="9">
    <source>
        <dbReference type="EMBL" id="MDV7715785.1"/>
    </source>
</evidence>
<dbReference type="RefSeq" id="WP_002817379.1">
    <property type="nucleotide sequence ID" value="NZ_CP014324.1"/>
</dbReference>
<reference evidence="9" key="2">
    <citation type="submission" date="2019-10" db="EMBL/GenBank/DDBJ databases">
        <title>Malate fermentation in French cider.</title>
        <authorList>
            <person name="Cousin F.J."/>
            <person name="Medina Fernandez S."/>
            <person name="Misery B."/>
            <person name="Laplace J.-M."/>
            <person name="Cretenet M."/>
        </authorList>
    </citation>
    <scope>NUCLEOTIDE SEQUENCE</scope>
    <source>
        <strain evidence="9">UCMA15129</strain>
    </source>
</reference>
<keyword evidence="5 7" id="KW-1133">Transmembrane helix</keyword>
<evidence type="ECO:0000256" key="2">
    <source>
        <dbReference type="ARBA" id="ARBA00009298"/>
    </source>
</evidence>
<dbReference type="GO" id="GO:0005886">
    <property type="term" value="C:plasma membrane"/>
    <property type="evidence" value="ECO:0007669"/>
    <property type="project" value="UniProtKB-SubCell"/>
</dbReference>
<dbReference type="Proteomes" id="UP001281024">
    <property type="component" value="Unassembled WGS sequence"/>
</dbReference>
<evidence type="ECO:0000256" key="6">
    <source>
        <dbReference type="ARBA" id="ARBA00023136"/>
    </source>
</evidence>
<proteinExistence type="inferred from homology"/>
<dbReference type="Pfam" id="PF02308">
    <property type="entry name" value="MgtC"/>
    <property type="match status" value="1"/>
</dbReference>
<dbReference type="PANTHER" id="PTHR33778">
    <property type="entry name" value="PROTEIN MGTC"/>
    <property type="match status" value="1"/>
</dbReference>
<comment type="subcellular location">
    <subcellularLocation>
        <location evidence="1">Cell membrane</location>
        <topology evidence="1">Multi-pass membrane protein</topology>
    </subcellularLocation>
</comment>